<reference evidence="2" key="2">
    <citation type="submission" date="2018-03" db="EMBL/GenBank/DDBJ databases">
        <title>The Triticum urartu genome reveals the dynamic nature of wheat genome evolution.</title>
        <authorList>
            <person name="Ling H."/>
            <person name="Ma B."/>
            <person name="Shi X."/>
            <person name="Liu H."/>
            <person name="Dong L."/>
            <person name="Sun H."/>
            <person name="Cao Y."/>
            <person name="Gao Q."/>
            <person name="Zheng S."/>
            <person name="Li Y."/>
            <person name="Yu Y."/>
            <person name="Du H."/>
            <person name="Qi M."/>
            <person name="Li Y."/>
            <person name="Yu H."/>
            <person name="Cui Y."/>
            <person name="Wang N."/>
            <person name="Chen C."/>
            <person name="Wu H."/>
            <person name="Zhao Y."/>
            <person name="Zhang J."/>
            <person name="Li Y."/>
            <person name="Zhou W."/>
            <person name="Zhang B."/>
            <person name="Hu W."/>
            <person name="Eijk M."/>
            <person name="Tang J."/>
            <person name="Witsenboer H."/>
            <person name="Zhao S."/>
            <person name="Li Z."/>
            <person name="Zhang A."/>
            <person name="Wang D."/>
            <person name="Liang C."/>
        </authorList>
    </citation>
    <scope>NUCLEOTIDE SEQUENCE [LARGE SCALE GENOMIC DNA]</scope>
    <source>
        <strain evidence="2">cv. G1812</strain>
    </source>
</reference>
<protein>
    <submittedName>
        <fullName evidence="2">Uncharacterized protein</fullName>
    </submittedName>
</protein>
<sequence>AHATGRAPPASATRQRPPPFACVRERRPPIGARLRRRYRPTPALAPPDRVHPAVAYTDRGAADREALVRLHQIEATMDPEDIRDVDMQYSVLYNVYCVQSSVVYLVGFCPSGNIDNVYCIRRLVVGFP</sequence>
<dbReference type="Proteomes" id="UP000015106">
    <property type="component" value="Chromosome 6"/>
</dbReference>
<evidence type="ECO:0000313" key="3">
    <source>
        <dbReference type="Proteomes" id="UP000015106"/>
    </source>
</evidence>
<proteinExistence type="predicted"/>
<evidence type="ECO:0000256" key="1">
    <source>
        <dbReference type="SAM" id="MobiDB-lite"/>
    </source>
</evidence>
<keyword evidence="3" id="KW-1185">Reference proteome</keyword>
<name>A0A8R7QS60_TRIUA</name>
<evidence type="ECO:0000313" key="2">
    <source>
        <dbReference type="EnsemblPlants" id="TuG1812G0600002058.01.T01.cds325560"/>
    </source>
</evidence>
<feature type="region of interest" description="Disordered" evidence="1">
    <location>
        <begin position="1"/>
        <end position="28"/>
    </location>
</feature>
<reference evidence="2" key="3">
    <citation type="submission" date="2022-06" db="UniProtKB">
        <authorList>
            <consortium name="EnsemblPlants"/>
        </authorList>
    </citation>
    <scope>IDENTIFICATION</scope>
</reference>
<dbReference type="Gramene" id="TuG1812G0600002058.01.T01">
    <property type="protein sequence ID" value="TuG1812G0600002058.01.T01.cds325560"/>
    <property type="gene ID" value="TuG1812G0600002058.01"/>
</dbReference>
<accession>A0A8R7QS60</accession>
<dbReference type="AlphaFoldDB" id="A0A8R7QS60"/>
<reference evidence="3" key="1">
    <citation type="journal article" date="2013" name="Nature">
        <title>Draft genome of the wheat A-genome progenitor Triticum urartu.</title>
        <authorList>
            <person name="Ling H.Q."/>
            <person name="Zhao S."/>
            <person name="Liu D."/>
            <person name="Wang J."/>
            <person name="Sun H."/>
            <person name="Zhang C."/>
            <person name="Fan H."/>
            <person name="Li D."/>
            <person name="Dong L."/>
            <person name="Tao Y."/>
            <person name="Gao C."/>
            <person name="Wu H."/>
            <person name="Li Y."/>
            <person name="Cui Y."/>
            <person name="Guo X."/>
            <person name="Zheng S."/>
            <person name="Wang B."/>
            <person name="Yu K."/>
            <person name="Liang Q."/>
            <person name="Yang W."/>
            <person name="Lou X."/>
            <person name="Chen J."/>
            <person name="Feng M."/>
            <person name="Jian J."/>
            <person name="Zhang X."/>
            <person name="Luo G."/>
            <person name="Jiang Y."/>
            <person name="Liu J."/>
            <person name="Wang Z."/>
            <person name="Sha Y."/>
            <person name="Zhang B."/>
            <person name="Wu H."/>
            <person name="Tang D."/>
            <person name="Shen Q."/>
            <person name="Xue P."/>
            <person name="Zou S."/>
            <person name="Wang X."/>
            <person name="Liu X."/>
            <person name="Wang F."/>
            <person name="Yang Y."/>
            <person name="An X."/>
            <person name="Dong Z."/>
            <person name="Zhang K."/>
            <person name="Zhang X."/>
            <person name="Luo M.C."/>
            <person name="Dvorak J."/>
            <person name="Tong Y."/>
            <person name="Wang J."/>
            <person name="Yang H."/>
            <person name="Li Z."/>
            <person name="Wang D."/>
            <person name="Zhang A."/>
            <person name="Wang J."/>
        </authorList>
    </citation>
    <scope>NUCLEOTIDE SEQUENCE</scope>
    <source>
        <strain evidence="3">cv. G1812</strain>
    </source>
</reference>
<organism evidence="2 3">
    <name type="scientific">Triticum urartu</name>
    <name type="common">Red wild einkorn</name>
    <name type="synonym">Crithodium urartu</name>
    <dbReference type="NCBI Taxonomy" id="4572"/>
    <lineage>
        <taxon>Eukaryota</taxon>
        <taxon>Viridiplantae</taxon>
        <taxon>Streptophyta</taxon>
        <taxon>Embryophyta</taxon>
        <taxon>Tracheophyta</taxon>
        <taxon>Spermatophyta</taxon>
        <taxon>Magnoliopsida</taxon>
        <taxon>Liliopsida</taxon>
        <taxon>Poales</taxon>
        <taxon>Poaceae</taxon>
        <taxon>BOP clade</taxon>
        <taxon>Pooideae</taxon>
        <taxon>Triticodae</taxon>
        <taxon>Triticeae</taxon>
        <taxon>Triticinae</taxon>
        <taxon>Triticum</taxon>
    </lineage>
</organism>
<dbReference type="EnsemblPlants" id="TuG1812G0600002058.01.T01">
    <property type="protein sequence ID" value="TuG1812G0600002058.01.T01.cds325560"/>
    <property type="gene ID" value="TuG1812G0600002058.01"/>
</dbReference>